<dbReference type="AlphaFoldDB" id="A0AAJ0HMU1"/>
<dbReference type="PANTHER" id="PTHR33798:SF5">
    <property type="entry name" value="FLAVIN REDUCTASE LIKE DOMAIN-CONTAINING PROTEIN"/>
    <property type="match status" value="1"/>
</dbReference>
<organism evidence="7 8">
    <name type="scientific">Lasiosphaeria hispida</name>
    <dbReference type="NCBI Taxonomy" id="260671"/>
    <lineage>
        <taxon>Eukaryota</taxon>
        <taxon>Fungi</taxon>
        <taxon>Dikarya</taxon>
        <taxon>Ascomycota</taxon>
        <taxon>Pezizomycotina</taxon>
        <taxon>Sordariomycetes</taxon>
        <taxon>Sordariomycetidae</taxon>
        <taxon>Sordariales</taxon>
        <taxon>Lasiosphaeriaceae</taxon>
        <taxon>Lasiosphaeria</taxon>
    </lineage>
</organism>
<keyword evidence="8" id="KW-1185">Reference proteome</keyword>
<gene>
    <name evidence="7" type="ORF">B0T25DRAFT_540081</name>
</gene>
<evidence type="ECO:0000313" key="7">
    <source>
        <dbReference type="EMBL" id="KAK3357755.1"/>
    </source>
</evidence>
<reference evidence="7" key="2">
    <citation type="submission" date="2023-06" db="EMBL/GenBank/DDBJ databases">
        <authorList>
            <consortium name="Lawrence Berkeley National Laboratory"/>
            <person name="Haridas S."/>
            <person name="Hensen N."/>
            <person name="Bonometti L."/>
            <person name="Westerberg I."/>
            <person name="Brannstrom I.O."/>
            <person name="Guillou S."/>
            <person name="Cros-Aarteil S."/>
            <person name="Calhoun S."/>
            <person name="Kuo A."/>
            <person name="Mondo S."/>
            <person name="Pangilinan J."/>
            <person name="Riley R."/>
            <person name="Labutti K."/>
            <person name="Andreopoulos B."/>
            <person name="Lipzen A."/>
            <person name="Chen C."/>
            <person name="Yanf M."/>
            <person name="Daum C."/>
            <person name="Ng V."/>
            <person name="Clum A."/>
            <person name="Steindorff A."/>
            <person name="Ohm R."/>
            <person name="Martin F."/>
            <person name="Silar P."/>
            <person name="Natvig D."/>
            <person name="Lalanne C."/>
            <person name="Gautier V."/>
            <person name="Ament-Velasquez S.L."/>
            <person name="Kruys A."/>
            <person name="Hutchinson M.I."/>
            <person name="Powell A.J."/>
            <person name="Barry K."/>
            <person name="Miller A.N."/>
            <person name="Grigoriev I.V."/>
            <person name="Debuchy R."/>
            <person name="Gladieux P."/>
            <person name="Thoren M.H."/>
            <person name="Johannesson H."/>
        </authorList>
    </citation>
    <scope>NUCLEOTIDE SEQUENCE</scope>
    <source>
        <strain evidence="7">CBS 955.72</strain>
    </source>
</reference>
<comment type="similarity">
    <text evidence="4">Belongs to the flavoredoxin family.</text>
</comment>
<comment type="cofactor">
    <cofactor evidence="1">
        <name>FMN</name>
        <dbReference type="ChEBI" id="CHEBI:58210"/>
    </cofactor>
</comment>
<dbReference type="InterPro" id="IPR002563">
    <property type="entry name" value="Flavin_Rdtase-like_dom"/>
</dbReference>
<dbReference type="Gene3D" id="2.30.110.10">
    <property type="entry name" value="Electron Transport, Fmn-binding Protein, Chain A"/>
    <property type="match status" value="1"/>
</dbReference>
<evidence type="ECO:0000256" key="2">
    <source>
        <dbReference type="ARBA" id="ARBA00022630"/>
    </source>
</evidence>
<evidence type="ECO:0000256" key="5">
    <source>
        <dbReference type="SAM" id="MobiDB-lite"/>
    </source>
</evidence>
<dbReference type="EMBL" id="JAUIQD010000003">
    <property type="protein sequence ID" value="KAK3357755.1"/>
    <property type="molecule type" value="Genomic_DNA"/>
</dbReference>
<sequence length="373" mass="40455">MPVPMVQRCLPTRSFLFCNLLPDGKRFPIPSGPLPLLAPPRAPQPPRARHISTHPSPWPPSCPPVSSRHTHSTSNMAAENTANWEASIKRNPHPDFKQVENSRPPFDTASSFHYTQTPSPSWTFGSGANALAPASPPPHVAIDPYAPGRPAGFNYKLLISAVIPRPIAFLSTRAPDGTSTNLAPFSYFQVISHDPPLFTLGFSGPLDAARAKDSLRNLHATGECVINIIGEDYIEAANSASVNAPYGVSEWDVSGLTPVYDCETVPQVARVKEAVFSVEGRLESVREFESKATPGKKSATLAIVEGTRFWAREDAINEERNVLDPKVLRPMSRLGGITYGRVTEALELPRPDFEKDLGGAEGAGKLQAKRLAN</sequence>
<feature type="region of interest" description="Disordered" evidence="5">
    <location>
        <begin position="353"/>
        <end position="373"/>
    </location>
</feature>
<dbReference type="InterPro" id="IPR012349">
    <property type="entry name" value="Split_barrel_FMN-bd"/>
</dbReference>
<dbReference type="GO" id="GO:0010181">
    <property type="term" value="F:FMN binding"/>
    <property type="evidence" value="ECO:0007669"/>
    <property type="project" value="InterPro"/>
</dbReference>
<keyword evidence="3" id="KW-0288">FMN</keyword>
<dbReference type="PANTHER" id="PTHR33798">
    <property type="entry name" value="FLAVOPROTEIN OXYGENASE"/>
    <property type="match status" value="1"/>
</dbReference>
<dbReference type="Pfam" id="PF01613">
    <property type="entry name" value="Flavin_Reduct"/>
    <property type="match status" value="1"/>
</dbReference>
<comment type="caution">
    <text evidence="7">The sequence shown here is derived from an EMBL/GenBank/DDBJ whole genome shotgun (WGS) entry which is preliminary data.</text>
</comment>
<dbReference type="SUPFAM" id="SSF50475">
    <property type="entry name" value="FMN-binding split barrel"/>
    <property type="match status" value="1"/>
</dbReference>
<proteinExistence type="inferred from homology"/>
<accession>A0AAJ0HMU1</accession>
<protein>
    <recommendedName>
        <fullName evidence="6">Flavin reductase like domain-containing protein</fullName>
    </recommendedName>
</protein>
<dbReference type="Proteomes" id="UP001275084">
    <property type="component" value="Unassembled WGS sequence"/>
</dbReference>
<evidence type="ECO:0000256" key="1">
    <source>
        <dbReference type="ARBA" id="ARBA00001917"/>
    </source>
</evidence>
<evidence type="ECO:0000259" key="6">
    <source>
        <dbReference type="Pfam" id="PF01613"/>
    </source>
</evidence>
<feature type="domain" description="Flavin reductase like" evidence="6">
    <location>
        <begin position="163"/>
        <end position="316"/>
    </location>
</feature>
<evidence type="ECO:0000313" key="8">
    <source>
        <dbReference type="Proteomes" id="UP001275084"/>
    </source>
</evidence>
<evidence type="ECO:0000256" key="4">
    <source>
        <dbReference type="ARBA" id="ARBA00038054"/>
    </source>
</evidence>
<keyword evidence="2" id="KW-0285">Flavoprotein</keyword>
<evidence type="ECO:0000256" key="3">
    <source>
        <dbReference type="ARBA" id="ARBA00022643"/>
    </source>
</evidence>
<name>A0AAJ0HMU1_9PEZI</name>
<feature type="region of interest" description="Disordered" evidence="5">
    <location>
        <begin position="41"/>
        <end position="72"/>
    </location>
</feature>
<reference evidence="7" key="1">
    <citation type="journal article" date="2023" name="Mol. Phylogenet. Evol.">
        <title>Genome-scale phylogeny and comparative genomics of the fungal order Sordariales.</title>
        <authorList>
            <person name="Hensen N."/>
            <person name="Bonometti L."/>
            <person name="Westerberg I."/>
            <person name="Brannstrom I.O."/>
            <person name="Guillou S."/>
            <person name="Cros-Aarteil S."/>
            <person name="Calhoun S."/>
            <person name="Haridas S."/>
            <person name="Kuo A."/>
            <person name="Mondo S."/>
            <person name="Pangilinan J."/>
            <person name="Riley R."/>
            <person name="LaButti K."/>
            <person name="Andreopoulos B."/>
            <person name="Lipzen A."/>
            <person name="Chen C."/>
            <person name="Yan M."/>
            <person name="Daum C."/>
            <person name="Ng V."/>
            <person name="Clum A."/>
            <person name="Steindorff A."/>
            <person name="Ohm R.A."/>
            <person name="Martin F."/>
            <person name="Silar P."/>
            <person name="Natvig D.O."/>
            <person name="Lalanne C."/>
            <person name="Gautier V."/>
            <person name="Ament-Velasquez S.L."/>
            <person name="Kruys A."/>
            <person name="Hutchinson M.I."/>
            <person name="Powell A.J."/>
            <person name="Barry K."/>
            <person name="Miller A.N."/>
            <person name="Grigoriev I.V."/>
            <person name="Debuchy R."/>
            <person name="Gladieux P."/>
            <person name="Hiltunen Thoren M."/>
            <person name="Johannesson H."/>
        </authorList>
    </citation>
    <scope>NUCLEOTIDE SEQUENCE</scope>
    <source>
        <strain evidence="7">CBS 955.72</strain>
    </source>
</reference>